<dbReference type="EMBL" id="RCCB01000010">
    <property type="protein sequence ID" value="RLJ35028.1"/>
    <property type="molecule type" value="Genomic_DNA"/>
</dbReference>
<keyword evidence="1" id="KW-0732">Signal</keyword>
<dbReference type="AlphaFoldDB" id="A0A497V2V3"/>
<evidence type="ECO:0000313" key="4">
    <source>
        <dbReference type="Proteomes" id="UP000233767"/>
    </source>
</evidence>
<dbReference type="EMBL" id="PJND01000007">
    <property type="protein sequence ID" value="PKW29471.1"/>
    <property type="molecule type" value="Genomic_DNA"/>
</dbReference>
<keyword evidence="4" id="KW-1185">Reference proteome</keyword>
<evidence type="ECO:0000256" key="1">
    <source>
        <dbReference type="SAM" id="SignalP"/>
    </source>
</evidence>
<name>A0A497V2V3_9FLAO</name>
<reference evidence="3 5" key="2">
    <citation type="submission" date="2018-10" db="EMBL/GenBank/DDBJ databases">
        <title>Genomic Encyclopedia of Archaeal and Bacterial Type Strains, Phase II (KMG-II): from individual species to whole genera.</title>
        <authorList>
            <person name="Goeker M."/>
        </authorList>
    </citation>
    <scope>NUCLEOTIDE SEQUENCE [LARGE SCALE GENOMIC DNA]</scope>
    <source>
        <strain evidence="3 5">DSM 21886</strain>
    </source>
</reference>
<reference evidence="2 4" key="1">
    <citation type="submission" date="2017-12" db="EMBL/GenBank/DDBJ databases">
        <title>Genomic Encyclopedia of Type Strains, Phase III (KMG-III): the genomes of soil and plant-associated and newly described type strains.</title>
        <authorList>
            <person name="Whitman W."/>
        </authorList>
    </citation>
    <scope>NUCLEOTIDE SEQUENCE [LARGE SCALE GENOMIC DNA]</scope>
    <source>
        <strain evidence="2 4">IP-10</strain>
    </source>
</reference>
<dbReference type="Proteomes" id="UP000275027">
    <property type="component" value="Unassembled WGS sequence"/>
</dbReference>
<sequence length="789" mass="90025">MQCIFRLHVVFIFFAATFSCYSQETDSQKNFISKTIEDYFFLERENIHLQLDKSVFLSDEDVWFKGYVYHRKEEVPFFTTTNVYASLYDENGNRIKDKLLFSSMGSFSGKFELGDSFKSGNYYIQVFTNWMNNFKEDESSVFRFSVINKNDRTASIKSSPDYSKINIEFFPEGGSIIQGTQNTVGIKVSDCHGNPLPSIEGEIIGPEGKSIQKVSLNRFGLGKFQIFGDSKTSKASFLVNGKKVEENLPFASPNGLALEINNFALKDKTIVKIRTNEKNIASFKSKKHYLVVHQDNKSIIFDIDFKNTLEQNITFTKDNLSEGVNTVRIIDSDMKQLAERFIFKYPEESLKLDIKLLKKGKDSIHFSGNLNYANTSISISAVPEQSIAINQDYSIRASFLLNPYLSKNQSNTNYYFEEVSKAKEFELDLLLLTQSAGKYKWENIVTTPPKDNNTFDFGLTIKGTINQTLADRKKFKVKLFSLQSSISESTGINDKNEFYFNNMVLADSTWVNFTLTDDKNKPIVLKLYPQILNGRRTFNKPFKTEKKECASIEEKVEYETPSFVNGTIMLEDVEIAVEKKKKLKYSNSLGNGNLRGYKVAENDQTDVLNFIRNNGFEVPTINGFSNTVEIYSRSVTTINGARSTPILFIDGLQQMSFDLLLNMRMNEVDEIYINAHAIVPSVNNNIGIIKIYMKKGGSNSPQKNNAIPFEIKNAFSKIEPFKNKLYTSTENRGFQNFGLIHWIPAIYTHDSKEFKFQIPNMGQKNVKLLIEGFSAEGQLISETRTITLE</sequence>
<dbReference type="Proteomes" id="UP000233767">
    <property type="component" value="Unassembled WGS sequence"/>
</dbReference>
<accession>A0A497V2V3</accession>
<comment type="caution">
    <text evidence="3">The sequence shown here is derived from an EMBL/GenBank/DDBJ whole genome shotgun (WGS) entry which is preliminary data.</text>
</comment>
<protein>
    <recommendedName>
        <fullName evidence="6">TonB-dependent receptor-like protein</fullName>
    </recommendedName>
</protein>
<dbReference type="Gene3D" id="2.60.40.1930">
    <property type="match status" value="1"/>
</dbReference>
<gene>
    <name evidence="2" type="ORF">B0G92_1108</name>
    <name evidence="3" type="ORF">CLV50_0396</name>
</gene>
<feature type="chain" id="PRO_5019791739" description="TonB-dependent receptor-like protein" evidence="1">
    <location>
        <begin position="23"/>
        <end position="789"/>
    </location>
</feature>
<evidence type="ECO:0000313" key="3">
    <source>
        <dbReference type="EMBL" id="RLJ35028.1"/>
    </source>
</evidence>
<organism evidence="3 5">
    <name type="scientific">Flavobacterium lindanitolerans</name>
    <dbReference type="NCBI Taxonomy" id="428988"/>
    <lineage>
        <taxon>Bacteria</taxon>
        <taxon>Pseudomonadati</taxon>
        <taxon>Bacteroidota</taxon>
        <taxon>Flavobacteriia</taxon>
        <taxon>Flavobacteriales</taxon>
        <taxon>Flavobacteriaceae</taxon>
        <taxon>Flavobacterium</taxon>
    </lineage>
</organism>
<dbReference type="PROSITE" id="PS51257">
    <property type="entry name" value="PROKAR_LIPOPROTEIN"/>
    <property type="match status" value="1"/>
</dbReference>
<feature type="signal peptide" evidence="1">
    <location>
        <begin position="1"/>
        <end position="22"/>
    </location>
</feature>
<proteinExistence type="predicted"/>
<evidence type="ECO:0000313" key="2">
    <source>
        <dbReference type="EMBL" id="PKW29471.1"/>
    </source>
</evidence>
<evidence type="ECO:0000313" key="5">
    <source>
        <dbReference type="Proteomes" id="UP000275027"/>
    </source>
</evidence>
<evidence type="ECO:0008006" key="6">
    <source>
        <dbReference type="Google" id="ProtNLM"/>
    </source>
</evidence>
<dbReference type="RefSeq" id="WP_101471356.1">
    <property type="nucleotide sequence ID" value="NZ_PJND01000007.1"/>
</dbReference>